<proteinExistence type="predicted"/>
<organism evidence="1 2">
    <name type="scientific">Bauhinia variegata</name>
    <name type="common">Purple orchid tree</name>
    <name type="synonym">Phanera variegata</name>
    <dbReference type="NCBI Taxonomy" id="167791"/>
    <lineage>
        <taxon>Eukaryota</taxon>
        <taxon>Viridiplantae</taxon>
        <taxon>Streptophyta</taxon>
        <taxon>Embryophyta</taxon>
        <taxon>Tracheophyta</taxon>
        <taxon>Spermatophyta</taxon>
        <taxon>Magnoliopsida</taxon>
        <taxon>eudicotyledons</taxon>
        <taxon>Gunneridae</taxon>
        <taxon>Pentapetalae</taxon>
        <taxon>rosids</taxon>
        <taxon>fabids</taxon>
        <taxon>Fabales</taxon>
        <taxon>Fabaceae</taxon>
        <taxon>Cercidoideae</taxon>
        <taxon>Cercideae</taxon>
        <taxon>Bauhiniinae</taxon>
        <taxon>Bauhinia</taxon>
    </lineage>
</organism>
<reference evidence="1 2" key="1">
    <citation type="journal article" date="2022" name="DNA Res.">
        <title>Chromosomal-level genome assembly of the orchid tree Bauhinia variegata (Leguminosae; Cercidoideae) supports the allotetraploid origin hypothesis of Bauhinia.</title>
        <authorList>
            <person name="Zhong Y."/>
            <person name="Chen Y."/>
            <person name="Zheng D."/>
            <person name="Pang J."/>
            <person name="Liu Y."/>
            <person name="Luo S."/>
            <person name="Meng S."/>
            <person name="Qian L."/>
            <person name="Wei D."/>
            <person name="Dai S."/>
            <person name="Zhou R."/>
        </authorList>
    </citation>
    <scope>NUCLEOTIDE SEQUENCE [LARGE SCALE GENOMIC DNA]</scope>
    <source>
        <strain evidence="1">BV-YZ2020</strain>
    </source>
</reference>
<name>A0ACB9MXE2_BAUVA</name>
<keyword evidence="2" id="KW-1185">Reference proteome</keyword>
<evidence type="ECO:0000313" key="2">
    <source>
        <dbReference type="Proteomes" id="UP000828941"/>
    </source>
</evidence>
<sequence>MNKQGKYTKADNLDLSEQYYSYFDCDSTSWLSSTEHSQKGKAIKNLKRDQKVQKNHILGAHGSAEELKIRGEMEKEIERDLEEEIKEGIYQHALRLHRLYQHQKERNAKEASESGDEQDNRSRALSEVIISIRMEGGTKIEIKEEKKEANGRVHPRNSRIEKVKNVPAKKFDWAKTLRSDSGPVAQSSRLTAKLNATSDKKRLQLGWKV</sequence>
<dbReference type="Proteomes" id="UP000828941">
    <property type="component" value="Chromosome 8"/>
</dbReference>
<gene>
    <name evidence="1" type="ORF">L6164_020530</name>
</gene>
<comment type="caution">
    <text evidence="1">The sequence shown here is derived from an EMBL/GenBank/DDBJ whole genome shotgun (WGS) entry which is preliminary data.</text>
</comment>
<protein>
    <submittedName>
        <fullName evidence="1">Uncharacterized protein</fullName>
    </submittedName>
</protein>
<dbReference type="EMBL" id="CM039433">
    <property type="protein sequence ID" value="KAI4328149.1"/>
    <property type="molecule type" value="Genomic_DNA"/>
</dbReference>
<accession>A0ACB9MXE2</accession>
<evidence type="ECO:0000313" key="1">
    <source>
        <dbReference type="EMBL" id="KAI4328149.1"/>
    </source>
</evidence>